<evidence type="ECO:0000313" key="2">
    <source>
        <dbReference type="EMBL" id="CAL1284199.1"/>
    </source>
</evidence>
<feature type="non-terminal residue" evidence="2">
    <location>
        <position position="65"/>
    </location>
</feature>
<protein>
    <submittedName>
        <fullName evidence="2">Uncharacterized protein</fullName>
    </submittedName>
</protein>
<evidence type="ECO:0000313" key="3">
    <source>
        <dbReference type="Proteomes" id="UP001497382"/>
    </source>
</evidence>
<gene>
    <name evidence="2" type="ORF">LARSCL_LOCUS13023</name>
</gene>
<dbReference type="EMBL" id="CAXIEN010000177">
    <property type="protein sequence ID" value="CAL1284199.1"/>
    <property type="molecule type" value="Genomic_DNA"/>
</dbReference>
<keyword evidence="3" id="KW-1185">Reference proteome</keyword>
<reference evidence="2 3" key="1">
    <citation type="submission" date="2024-04" db="EMBL/GenBank/DDBJ databases">
        <authorList>
            <person name="Rising A."/>
            <person name="Reimegard J."/>
            <person name="Sonavane S."/>
            <person name="Akerstrom W."/>
            <person name="Nylinder S."/>
            <person name="Hedman E."/>
            <person name="Kallberg Y."/>
        </authorList>
    </citation>
    <scope>NUCLEOTIDE SEQUENCE [LARGE SCALE GENOMIC DNA]</scope>
</reference>
<dbReference type="Proteomes" id="UP001497382">
    <property type="component" value="Unassembled WGS sequence"/>
</dbReference>
<dbReference type="AlphaFoldDB" id="A0AAV2AJM0"/>
<feature type="chain" id="PRO_5044021855" evidence="1">
    <location>
        <begin position="21"/>
        <end position="65"/>
    </location>
</feature>
<comment type="caution">
    <text evidence="2">The sequence shown here is derived from an EMBL/GenBank/DDBJ whole genome shotgun (WGS) entry which is preliminary data.</text>
</comment>
<feature type="signal peptide" evidence="1">
    <location>
        <begin position="1"/>
        <end position="20"/>
    </location>
</feature>
<evidence type="ECO:0000256" key="1">
    <source>
        <dbReference type="SAM" id="SignalP"/>
    </source>
</evidence>
<keyword evidence="1" id="KW-0732">Signal</keyword>
<proteinExistence type="predicted"/>
<sequence length="65" mass="7492">MICLILSFVILTIIRIIVSAYEDCKQLEKKRCLSTSKGKVKNVAKFTEKEKKLQETSSHTDFIEN</sequence>
<name>A0AAV2AJM0_9ARAC</name>
<accession>A0AAV2AJM0</accession>
<organism evidence="2 3">
    <name type="scientific">Larinioides sclopetarius</name>
    <dbReference type="NCBI Taxonomy" id="280406"/>
    <lineage>
        <taxon>Eukaryota</taxon>
        <taxon>Metazoa</taxon>
        <taxon>Ecdysozoa</taxon>
        <taxon>Arthropoda</taxon>
        <taxon>Chelicerata</taxon>
        <taxon>Arachnida</taxon>
        <taxon>Araneae</taxon>
        <taxon>Araneomorphae</taxon>
        <taxon>Entelegynae</taxon>
        <taxon>Araneoidea</taxon>
        <taxon>Araneidae</taxon>
        <taxon>Larinioides</taxon>
    </lineage>
</organism>